<dbReference type="Proteomes" id="UP000192328">
    <property type="component" value="Unassembled WGS sequence"/>
</dbReference>
<organism evidence="1 2">
    <name type="scientific">Aristaeella lactis</name>
    <dbReference type="NCBI Taxonomy" id="3046383"/>
    <lineage>
        <taxon>Bacteria</taxon>
        <taxon>Bacillati</taxon>
        <taxon>Bacillota</taxon>
        <taxon>Clostridia</taxon>
        <taxon>Eubacteriales</taxon>
        <taxon>Aristaeellaceae</taxon>
        <taxon>Aristaeella</taxon>
    </lineage>
</organism>
<sequence>MNQNKLSVYLKVILAVIGVCGLVVYFLILPTCGESLHASFPEFAAWHWPWLIFLWVTAIPCYAALFFGWRIACNIGQDKSFSLENARLLQIIAWLVAGVTLYYFIGNVVFLFLNMNHPGIILIALLICAVGVSITIAAICLSHLVKKAADLQEQSDLTV</sequence>
<dbReference type="EMBL" id="FWXZ01000001">
    <property type="protein sequence ID" value="SMC36185.1"/>
    <property type="molecule type" value="Genomic_DNA"/>
</dbReference>
<keyword evidence="2" id="KW-1185">Reference proteome</keyword>
<evidence type="ECO:0000313" key="2">
    <source>
        <dbReference type="Proteomes" id="UP000192328"/>
    </source>
</evidence>
<protein>
    <submittedName>
        <fullName evidence="1">Uncharacterized protein</fullName>
    </submittedName>
</protein>
<accession>A0AC61PHN8</accession>
<gene>
    <name evidence="1" type="ORF">SAMN06297397_0265</name>
</gene>
<reference evidence="1" key="1">
    <citation type="submission" date="2017-04" db="EMBL/GenBank/DDBJ databases">
        <authorList>
            <person name="Varghese N."/>
            <person name="Submissions S."/>
        </authorList>
    </citation>
    <scope>NUCLEOTIDE SEQUENCE</scope>
    <source>
        <strain evidence="1">WTE2008</strain>
    </source>
</reference>
<proteinExistence type="predicted"/>
<comment type="caution">
    <text evidence="1">The sequence shown here is derived from an EMBL/GenBank/DDBJ whole genome shotgun (WGS) entry which is preliminary data.</text>
</comment>
<name>A0AC61PHN8_9FIRM</name>
<evidence type="ECO:0000313" key="1">
    <source>
        <dbReference type="EMBL" id="SMC36185.1"/>
    </source>
</evidence>